<reference evidence="3 4" key="1">
    <citation type="submission" date="2018-02" db="EMBL/GenBank/DDBJ databases">
        <title>A novel lanthanide dependent methylotroph, Methylotenera sp. La3113.</title>
        <authorList>
            <person name="Lv H."/>
            <person name="Tani A."/>
        </authorList>
    </citation>
    <scope>NUCLEOTIDE SEQUENCE [LARGE SCALE GENOMIC DNA]</scope>
    <source>
        <strain evidence="3 4">La3113</strain>
    </source>
</reference>
<keyword evidence="2" id="KW-1133">Transmembrane helix</keyword>
<keyword evidence="4" id="KW-1185">Reference proteome</keyword>
<accession>A0A4Y9VSQ5</accession>
<organism evidence="3 4">
    <name type="scientific">Methylotenera oryzisoli</name>
    <dbReference type="NCBI Taxonomy" id="2080758"/>
    <lineage>
        <taxon>Bacteria</taxon>
        <taxon>Pseudomonadati</taxon>
        <taxon>Pseudomonadota</taxon>
        <taxon>Betaproteobacteria</taxon>
        <taxon>Nitrosomonadales</taxon>
        <taxon>Methylophilaceae</taxon>
        <taxon>Methylotenera</taxon>
    </lineage>
</organism>
<keyword evidence="2" id="KW-0472">Membrane</keyword>
<dbReference type="EMBL" id="PQVH01000006">
    <property type="protein sequence ID" value="TFW72192.1"/>
    <property type="molecule type" value="Genomic_DNA"/>
</dbReference>
<dbReference type="Pfam" id="PF20567">
    <property type="entry name" value="DUF6776"/>
    <property type="match status" value="1"/>
</dbReference>
<sequence>MKPVRRRIRRHFGLTAKQVAVRSKRPWYFQTGAAFVFVGLGYAVAYWQYATGSESLRQTMLDNQALNTKVIQVERQLQIEQAAQSVLTKELRDVQDENIHLKEDLAFYKNMTNSKR</sequence>
<feature type="coiled-coil region" evidence="1">
    <location>
        <begin position="63"/>
        <end position="111"/>
    </location>
</feature>
<evidence type="ECO:0000313" key="3">
    <source>
        <dbReference type="EMBL" id="TFW72192.1"/>
    </source>
</evidence>
<gene>
    <name evidence="3" type="ORF">C3Y98_03530</name>
</gene>
<dbReference type="RefSeq" id="WP_135276734.1">
    <property type="nucleotide sequence ID" value="NZ_PQVH01000006.1"/>
</dbReference>
<comment type="caution">
    <text evidence="3">The sequence shown here is derived from an EMBL/GenBank/DDBJ whole genome shotgun (WGS) entry which is preliminary data.</text>
</comment>
<feature type="transmembrane region" description="Helical" evidence="2">
    <location>
        <begin position="27"/>
        <end position="49"/>
    </location>
</feature>
<evidence type="ECO:0000256" key="2">
    <source>
        <dbReference type="SAM" id="Phobius"/>
    </source>
</evidence>
<evidence type="ECO:0000313" key="4">
    <source>
        <dbReference type="Proteomes" id="UP000297706"/>
    </source>
</evidence>
<dbReference type="AlphaFoldDB" id="A0A4Y9VSQ5"/>
<keyword evidence="2" id="KW-0812">Transmembrane</keyword>
<protein>
    <submittedName>
        <fullName evidence="3">Uncharacterized protein</fullName>
    </submittedName>
</protein>
<proteinExistence type="predicted"/>
<keyword evidence="1" id="KW-0175">Coiled coil</keyword>
<dbReference type="Proteomes" id="UP000297706">
    <property type="component" value="Unassembled WGS sequence"/>
</dbReference>
<name>A0A4Y9VSQ5_9PROT</name>
<evidence type="ECO:0000256" key="1">
    <source>
        <dbReference type="SAM" id="Coils"/>
    </source>
</evidence>
<dbReference type="InterPro" id="IPR046703">
    <property type="entry name" value="DUF6776"/>
</dbReference>
<dbReference type="OrthoDB" id="8585321at2"/>